<proteinExistence type="predicted"/>
<dbReference type="OrthoDB" id="100690at2157"/>
<dbReference type="Proteomes" id="UP000197418">
    <property type="component" value="Chromosome"/>
</dbReference>
<evidence type="ECO:0000313" key="2">
    <source>
        <dbReference type="EMBL" id="ASJ06359.1"/>
    </source>
</evidence>
<gene>
    <name evidence="2" type="ORF">A3L08_02930</name>
</gene>
<dbReference type="KEGG" id="tpaf:A3L08_02930"/>
<accession>A0A218P6F1</accession>
<feature type="transmembrane region" description="Helical" evidence="1">
    <location>
        <begin position="82"/>
        <end position="102"/>
    </location>
</feature>
<keyword evidence="1" id="KW-0812">Transmembrane</keyword>
<keyword evidence="1" id="KW-0472">Membrane</keyword>
<reference evidence="2 3" key="1">
    <citation type="submission" date="2016-04" db="EMBL/GenBank/DDBJ databases">
        <title>Complete genome sequence of Thermococcus pacificus type strain P4.</title>
        <authorList>
            <person name="Oger P.M."/>
        </authorList>
    </citation>
    <scope>NUCLEOTIDE SEQUENCE [LARGE SCALE GENOMIC DNA]</scope>
    <source>
        <strain evidence="2 3">P-4</strain>
    </source>
</reference>
<protein>
    <submittedName>
        <fullName evidence="2">Uncharacterized protein</fullName>
    </submittedName>
</protein>
<sequence length="105" mass="12352">MRRWTFVLPFIYFLFLFALTFMDFPRQVNRPWMWIQIGGLVFMIVLGSYLDRNIPTAELTVIGAFTLLWLALAFLIPLKEEYFALLGLIIELGIVIIVEWFFRGG</sequence>
<feature type="transmembrane region" description="Helical" evidence="1">
    <location>
        <begin position="32"/>
        <end position="50"/>
    </location>
</feature>
<dbReference type="AlphaFoldDB" id="A0A218P6F1"/>
<organism evidence="2 3">
    <name type="scientific">Thermococcus pacificus</name>
    <dbReference type="NCBI Taxonomy" id="71998"/>
    <lineage>
        <taxon>Archaea</taxon>
        <taxon>Methanobacteriati</taxon>
        <taxon>Methanobacteriota</taxon>
        <taxon>Thermococci</taxon>
        <taxon>Thermococcales</taxon>
        <taxon>Thermococcaceae</taxon>
        <taxon>Thermococcus</taxon>
    </lineage>
</organism>
<dbReference type="EMBL" id="CP015102">
    <property type="protein sequence ID" value="ASJ06359.1"/>
    <property type="molecule type" value="Genomic_DNA"/>
</dbReference>
<feature type="transmembrane region" description="Helical" evidence="1">
    <location>
        <begin position="57"/>
        <end position="76"/>
    </location>
</feature>
<keyword evidence="3" id="KW-1185">Reference proteome</keyword>
<evidence type="ECO:0000256" key="1">
    <source>
        <dbReference type="SAM" id="Phobius"/>
    </source>
</evidence>
<evidence type="ECO:0000313" key="3">
    <source>
        <dbReference type="Proteomes" id="UP000197418"/>
    </source>
</evidence>
<keyword evidence="1" id="KW-1133">Transmembrane helix</keyword>
<name>A0A218P6F1_9EURY</name>